<feature type="chain" id="PRO_5010288674" evidence="1">
    <location>
        <begin position="29"/>
        <end position="325"/>
    </location>
</feature>
<feature type="domain" description="Ice-binding protein C-terminal" evidence="2">
    <location>
        <begin position="294"/>
        <end position="318"/>
    </location>
</feature>
<evidence type="ECO:0000313" key="3">
    <source>
        <dbReference type="EMBL" id="SCY12099.1"/>
    </source>
</evidence>
<name>A0A1G5DB82_9GAMM</name>
<reference evidence="4" key="1">
    <citation type="submission" date="2016-10" db="EMBL/GenBank/DDBJ databases">
        <authorList>
            <person name="Varghese N."/>
        </authorList>
    </citation>
    <scope>NUCLEOTIDE SEQUENCE [LARGE SCALE GENOMIC DNA]</scope>
    <source>
        <strain evidence="4">HL 19</strain>
    </source>
</reference>
<sequence>MAVRNVVLHTTLAGMVGLGLGAAGAAQATALDSIMPSGMALWTDDSGENFYRSGERVQSTIQQGDILRGAMDITKLENGGDSSYVNTTGRQFTSLFQVEVADLGNSGKTAELGGNTYEMWDISFRNPIATAWDPYISDAEADSLGIDKGRLSTLFFDDSIGAGTEFDRTAADSEQELAEAGDGSLRAAAGLDGEDDFWIAQSPIELQAFQDAMMNEDVGDFFFGASWMYEDFERDFGEFSQNLGSAAIQDIAFAGDGAAEVGLYGDGDLFGPTGSSGFDGFNKANITVAGGGEQVPEPATAALAGLGLVLTAAFGRRRFPGRSLG</sequence>
<gene>
    <name evidence="3" type="ORF">SAMN05661077_1263</name>
</gene>
<evidence type="ECO:0000259" key="2">
    <source>
        <dbReference type="Pfam" id="PF07589"/>
    </source>
</evidence>
<protein>
    <submittedName>
        <fullName evidence="3">PEP-CTERM protein-sorting domain-containing protein</fullName>
    </submittedName>
</protein>
<dbReference type="InterPro" id="IPR013424">
    <property type="entry name" value="Ice-binding_C"/>
</dbReference>
<dbReference type="RefSeq" id="WP_143004094.1">
    <property type="nucleotide sequence ID" value="NZ_FMUN01000003.1"/>
</dbReference>
<dbReference type="Pfam" id="PF07589">
    <property type="entry name" value="PEP-CTERM"/>
    <property type="match status" value="1"/>
</dbReference>
<dbReference type="Proteomes" id="UP000183104">
    <property type="component" value="Unassembled WGS sequence"/>
</dbReference>
<evidence type="ECO:0000256" key="1">
    <source>
        <dbReference type="SAM" id="SignalP"/>
    </source>
</evidence>
<feature type="signal peptide" evidence="1">
    <location>
        <begin position="1"/>
        <end position="28"/>
    </location>
</feature>
<keyword evidence="1" id="KW-0732">Signal</keyword>
<proteinExistence type="predicted"/>
<organism evidence="3 4">
    <name type="scientific">Thiohalorhabdus denitrificans</name>
    <dbReference type="NCBI Taxonomy" id="381306"/>
    <lineage>
        <taxon>Bacteria</taxon>
        <taxon>Pseudomonadati</taxon>
        <taxon>Pseudomonadota</taxon>
        <taxon>Gammaproteobacteria</taxon>
        <taxon>Thiohalorhabdales</taxon>
        <taxon>Thiohalorhabdaceae</taxon>
        <taxon>Thiohalorhabdus</taxon>
    </lineage>
</organism>
<accession>A0A1G5DB82</accession>
<evidence type="ECO:0000313" key="4">
    <source>
        <dbReference type="Proteomes" id="UP000183104"/>
    </source>
</evidence>
<keyword evidence="4" id="KW-1185">Reference proteome</keyword>
<dbReference type="AlphaFoldDB" id="A0A1G5DB82"/>
<dbReference type="EMBL" id="FMUN01000003">
    <property type="protein sequence ID" value="SCY12099.1"/>
    <property type="molecule type" value="Genomic_DNA"/>
</dbReference>